<dbReference type="GO" id="GO:0004636">
    <property type="term" value="F:phosphoribosyl-ATP diphosphatase activity"/>
    <property type="evidence" value="ECO:0007669"/>
    <property type="project" value="UniProtKB-UniRule"/>
</dbReference>
<evidence type="ECO:0000313" key="12">
    <source>
        <dbReference type="EMBL" id="SEN35531.1"/>
    </source>
</evidence>
<evidence type="ECO:0000313" key="13">
    <source>
        <dbReference type="Proteomes" id="UP000183898"/>
    </source>
</evidence>
<dbReference type="NCBIfam" id="TIGR03188">
    <property type="entry name" value="histidine_hisI"/>
    <property type="match status" value="1"/>
</dbReference>
<dbReference type="PANTHER" id="PTHR42945">
    <property type="entry name" value="HISTIDINE BIOSYNTHESIS BIFUNCTIONAL PROTEIN"/>
    <property type="match status" value="1"/>
</dbReference>
<feature type="compositionally biased region" description="Polar residues" evidence="11">
    <location>
        <begin position="111"/>
        <end position="121"/>
    </location>
</feature>
<keyword evidence="5 10" id="KW-0028">Amino-acid biosynthesis</keyword>
<dbReference type="Proteomes" id="UP000183898">
    <property type="component" value="Unassembled WGS sequence"/>
</dbReference>
<dbReference type="RefSeq" id="WP_074745177.1">
    <property type="nucleotide sequence ID" value="NZ_FOCT01000004.1"/>
</dbReference>
<proteinExistence type="inferred from homology"/>
<protein>
    <recommendedName>
        <fullName evidence="10">Phosphoribosyl-ATP pyrophosphatase</fullName>
        <shortName evidence="10">PRA-PH</shortName>
        <ecNumber evidence="10">3.6.1.31</ecNumber>
    </recommendedName>
</protein>
<dbReference type="PANTHER" id="PTHR42945:SF9">
    <property type="entry name" value="HISTIDINE BIOSYNTHESIS BIFUNCTIONAL PROTEIN HISIE"/>
    <property type="match status" value="1"/>
</dbReference>
<comment type="similarity">
    <text evidence="10">Belongs to the PRA-PH family.</text>
</comment>
<comment type="pathway">
    <text evidence="3 10">Amino-acid biosynthesis; L-histidine biosynthesis; L-histidine from 5-phospho-alpha-D-ribose 1-diphosphate: step 2/9.</text>
</comment>
<sequence>MTDPNILFRLTETIEARKQSDPHASYVAKLLHDGRDKILKKIAEESAEILLASKDGDSGHVVRETADLWFHCLVLLAHHNLKLGDVLDELRRREGVSGIDEKAARKAGQADNGTGRMNQDK</sequence>
<dbReference type="InterPro" id="IPR021130">
    <property type="entry name" value="PRib-ATP_PPHydrolase-like"/>
</dbReference>
<dbReference type="Gene3D" id="1.10.287.1080">
    <property type="entry name" value="MazG-like"/>
    <property type="match status" value="1"/>
</dbReference>
<evidence type="ECO:0000256" key="4">
    <source>
        <dbReference type="ARBA" id="ARBA00022490"/>
    </source>
</evidence>
<dbReference type="UniPathway" id="UPA00031">
    <property type="reaction ID" value="UER00007"/>
</dbReference>
<evidence type="ECO:0000256" key="6">
    <source>
        <dbReference type="ARBA" id="ARBA00022741"/>
    </source>
</evidence>
<evidence type="ECO:0000256" key="5">
    <source>
        <dbReference type="ARBA" id="ARBA00022605"/>
    </source>
</evidence>
<evidence type="ECO:0000256" key="8">
    <source>
        <dbReference type="ARBA" id="ARBA00022840"/>
    </source>
</evidence>
<evidence type="ECO:0000256" key="9">
    <source>
        <dbReference type="ARBA" id="ARBA00023102"/>
    </source>
</evidence>
<gene>
    <name evidence="10" type="primary">hisE</name>
    <name evidence="12" type="ORF">SAMN05216404_1048</name>
</gene>
<keyword evidence="4 10" id="KW-0963">Cytoplasm</keyword>
<organism evidence="12 13">
    <name type="scientific">Nitrosospira multiformis</name>
    <dbReference type="NCBI Taxonomy" id="1231"/>
    <lineage>
        <taxon>Bacteria</taxon>
        <taxon>Pseudomonadati</taxon>
        <taxon>Pseudomonadota</taxon>
        <taxon>Betaproteobacteria</taxon>
        <taxon>Nitrosomonadales</taxon>
        <taxon>Nitrosomonadaceae</taxon>
        <taxon>Nitrosospira</taxon>
    </lineage>
</organism>
<comment type="catalytic activity">
    <reaction evidence="1 10">
        <text>1-(5-phospho-beta-D-ribosyl)-ATP + H2O = 1-(5-phospho-beta-D-ribosyl)-5'-AMP + diphosphate + H(+)</text>
        <dbReference type="Rhea" id="RHEA:22828"/>
        <dbReference type="ChEBI" id="CHEBI:15377"/>
        <dbReference type="ChEBI" id="CHEBI:15378"/>
        <dbReference type="ChEBI" id="CHEBI:33019"/>
        <dbReference type="ChEBI" id="CHEBI:59457"/>
        <dbReference type="ChEBI" id="CHEBI:73183"/>
        <dbReference type="EC" id="3.6.1.31"/>
    </reaction>
</comment>
<dbReference type="GO" id="GO:0005524">
    <property type="term" value="F:ATP binding"/>
    <property type="evidence" value="ECO:0007669"/>
    <property type="project" value="UniProtKB-KW"/>
</dbReference>
<dbReference type="EC" id="3.6.1.31" evidence="10"/>
<comment type="subcellular location">
    <subcellularLocation>
        <location evidence="2 10">Cytoplasm</location>
    </subcellularLocation>
</comment>
<feature type="region of interest" description="Disordered" evidence="11">
    <location>
        <begin position="98"/>
        <end position="121"/>
    </location>
</feature>
<evidence type="ECO:0000256" key="7">
    <source>
        <dbReference type="ARBA" id="ARBA00022801"/>
    </source>
</evidence>
<keyword evidence="6 10" id="KW-0547">Nucleotide-binding</keyword>
<evidence type="ECO:0000256" key="11">
    <source>
        <dbReference type="SAM" id="MobiDB-lite"/>
    </source>
</evidence>
<dbReference type="Pfam" id="PF01503">
    <property type="entry name" value="PRA-PH"/>
    <property type="match status" value="1"/>
</dbReference>
<evidence type="ECO:0000256" key="2">
    <source>
        <dbReference type="ARBA" id="ARBA00004496"/>
    </source>
</evidence>
<keyword evidence="9 10" id="KW-0368">Histidine biosynthesis</keyword>
<dbReference type="EMBL" id="FOCT01000004">
    <property type="protein sequence ID" value="SEN35531.1"/>
    <property type="molecule type" value="Genomic_DNA"/>
</dbReference>
<dbReference type="SUPFAM" id="SSF101386">
    <property type="entry name" value="all-alpha NTP pyrophosphatases"/>
    <property type="match status" value="1"/>
</dbReference>
<dbReference type="GO" id="GO:0005737">
    <property type="term" value="C:cytoplasm"/>
    <property type="evidence" value="ECO:0007669"/>
    <property type="project" value="UniProtKB-SubCell"/>
</dbReference>
<keyword evidence="7 10" id="KW-0378">Hydrolase</keyword>
<dbReference type="AlphaFoldDB" id="A0A1H8FUN4"/>
<reference evidence="12 13" key="1">
    <citation type="submission" date="2016-10" db="EMBL/GenBank/DDBJ databases">
        <authorList>
            <person name="de Groot N.N."/>
        </authorList>
    </citation>
    <scope>NUCLEOTIDE SEQUENCE [LARGE SCALE GENOMIC DNA]</scope>
    <source>
        <strain evidence="12 13">Nl18</strain>
    </source>
</reference>
<dbReference type="NCBIfam" id="NF001611">
    <property type="entry name" value="PRK00400.1-3"/>
    <property type="match status" value="1"/>
</dbReference>
<dbReference type="GO" id="GO:0000105">
    <property type="term" value="P:L-histidine biosynthetic process"/>
    <property type="evidence" value="ECO:0007669"/>
    <property type="project" value="UniProtKB-UniRule"/>
</dbReference>
<name>A0A1H8FUN4_9PROT</name>
<accession>A0A1H8FUN4</accession>
<evidence type="ECO:0000256" key="1">
    <source>
        <dbReference type="ARBA" id="ARBA00001460"/>
    </source>
</evidence>
<dbReference type="HAMAP" id="MF_01020">
    <property type="entry name" value="HisE"/>
    <property type="match status" value="1"/>
</dbReference>
<dbReference type="InterPro" id="IPR008179">
    <property type="entry name" value="HisE"/>
</dbReference>
<dbReference type="CDD" id="cd11534">
    <property type="entry name" value="NTP-PPase_HisIE_like"/>
    <property type="match status" value="1"/>
</dbReference>
<evidence type="ECO:0000256" key="3">
    <source>
        <dbReference type="ARBA" id="ARBA00005204"/>
    </source>
</evidence>
<keyword evidence="8 10" id="KW-0067">ATP-binding</keyword>
<evidence type="ECO:0000256" key="10">
    <source>
        <dbReference type="HAMAP-Rule" id="MF_01020"/>
    </source>
</evidence>